<keyword evidence="1" id="KW-1133">Transmembrane helix</keyword>
<reference evidence="2" key="1">
    <citation type="submission" date="2025-05" db="UniProtKB">
        <authorList>
            <consortium name="EnsemblMetazoa"/>
        </authorList>
    </citation>
    <scope>IDENTIFICATION</scope>
    <source>
        <strain evidence="2">Yale</strain>
    </source>
</reference>
<keyword evidence="1" id="KW-0472">Membrane</keyword>
<name>A0ABK9NFU7_GLOMM</name>
<organism evidence="2 3">
    <name type="scientific">Glossina morsitans morsitans</name>
    <name type="common">Savannah tsetse fly</name>
    <dbReference type="NCBI Taxonomy" id="37546"/>
    <lineage>
        <taxon>Eukaryota</taxon>
        <taxon>Metazoa</taxon>
        <taxon>Ecdysozoa</taxon>
        <taxon>Arthropoda</taxon>
        <taxon>Hexapoda</taxon>
        <taxon>Insecta</taxon>
        <taxon>Pterygota</taxon>
        <taxon>Neoptera</taxon>
        <taxon>Endopterygota</taxon>
        <taxon>Diptera</taxon>
        <taxon>Brachycera</taxon>
        <taxon>Muscomorpha</taxon>
        <taxon>Hippoboscoidea</taxon>
        <taxon>Glossinidae</taxon>
        <taxon>Glossina</taxon>
    </lineage>
</organism>
<sequence>MFLRRVAVQQTMIAVFLIYIQVFRCVDETYIYLFIFIFVSFHKLKNVLLTEKANIT</sequence>
<protein>
    <submittedName>
        <fullName evidence="2">Uncharacterized protein</fullName>
    </submittedName>
</protein>
<dbReference type="EnsemblMetazoa" id="GMOY014075.R1223">
    <property type="protein sequence ID" value="GMOY014075.P1223"/>
    <property type="gene ID" value="GMOY014075"/>
</dbReference>
<feature type="transmembrane region" description="Helical" evidence="1">
    <location>
        <begin position="12"/>
        <end position="39"/>
    </location>
</feature>
<proteinExistence type="predicted"/>
<evidence type="ECO:0000256" key="1">
    <source>
        <dbReference type="SAM" id="Phobius"/>
    </source>
</evidence>
<evidence type="ECO:0000313" key="3">
    <source>
        <dbReference type="Proteomes" id="UP000092444"/>
    </source>
</evidence>
<keyword evidence="3" id="KW-1185">Reference proteome</keyword>
<dbReference type="EMBL" id="CCAG010011849">
    <property type="status" value="NOT_ANNOTATED_CDS"/>
    <property type="molecule type" value="Genomic_DNA"/>
</dbReference>
<evidence type="ECO:0000313" key="2">
    <source>
        <dbReference type="EnsemblMetazoa" id="GMOY014075.P1223"/>
    </source>
</evidence>
<keyword evidence="1" id="KW-0812">Transmembrane</keyword>
<dbReference type="Proteomes" id="UP000092444">
    <property type="component" value="Unassembled WGS sequence"/>
</dbReference>
<accession>A0ABK9NFU7</accession>